<organism evidence="1">
    <name type="scientific">mine drainage metagenome</name>
    <dbReference type="NCBI Taxonomy" id="410659"/>
    <lineage>
        <taxon>unclassified sequences</taxon>
        <taxon>metagenomes</taxon>
        <taxon>ecological metagenomes</taxon>
    </lineage>
</organism>
<dbReference type="InterPro" id="IPR001036">
    <property type="entry name" value="Acrflvin-R"/>
</dbReference>
<feature type="non-terminal residue" evidence="1">
    <location>
        <position position="1"/>
    </location>
</feature>
<evidence type="ECO:0000313" key="1">
    <source>
        <dbReference type="EMBL" id="EQD77591.1"/>
    </source>
</evidence>
<proteinExistence type="predicted"/>
<sequence>RIIEFSVHNCLLVVLLSLMAIVPAGWAAFHSKLDAVPDLSDVQVLVLTNYPGQTPGVVEKQVTYPLEAQLIHVPDVTAVRGQSMFEYSLVTVVFKNGTNLYWARDQVLGYLDYAKALLPAGVTPQLGPDATGAGWAYQYILYPGWYCKNHPNGIWHDPKFPAQWYARRSDAPAR</sequence>
<dbReference type="AlphaFoldDB" id="T1BXD8"/>
<dbReference type="GO" id="GO:0042910">
    <property type="term" value="F:xenobiotic transmembrane transporter activity"/>
    <property type="evidence" value="ECO:0007669"/>
    <property type="project" value="TreeGrafter"/>
</dbReference>
<protein>
    <submittedName>
        <fullName evidence="1">Acriflavin resistance protein</fullName>
    </submittedName>
</protein>
<name>T1BXD8_9ZZZZ</name>
<gene>
    <name evidence="1" type="ORF">B1A_02885</name>
</gene>
<reference evidence="1" key="2">
    <citation type="journal article" date="2014" name="ISME J.">
        <title>Microbial stratification in low pH oxic and suboxic macroscopic growths along an acid mine drainage.</title>
        <authorList>
            <person name="Mendez-Garcia C."/>
            <person name="Mesa V."/>
            <person name="Sprenger R.R."/>
            <person name="Richter M."/>
            <person name="Diez M.S."/>
            <person name="Solano J."/>
            <person name="Bargiela R."/>
            <person name="Golyshina O.V."/>
            <person name="Manteca A."/>
            <person name="Ramos J.L."/>
            <person name="Gallego J.R."/>
            <person name="Llorente I."/>
            <person name="Martins Dos Santos V.A."/>
            <person name="Jensen O.N."/>
            <person name="Pelaez A.I."/>
            <person name="Sanchez J."/>
            <person name="Ferrer M."/>
        </authorList>
    </citation>
    <scope>NUCLEOTIDE SEQUENCE</scope>
</reference>
<dbReference type="Gene3D" id="3.30.70.1430">
    <property type="entry name" value="Multidrug efflux transporter AcrB pore domain"/>
    <property type="match status" value="1"/>
</dbReference>
<accession>T1BXD8</accession>
<dbReference type="EMBL" id="AUZX01002124">
    <property type="protein sequence ID" value="EQD77591.1"/>
    <property type="molecule type" value="Genomic_DNA"/>
</dbReference>
<dbReference type="Pfam" id="PF00873">
    <property type="entry name" value="ACR_tran"/>
    <property type="match status" value="1"/>
</dbReference>
<comment type="caution">
    <text evidence="1">The sequence shown here is derived from an EMBL/GenBank/DDBJ whole genome shotgun (WGS) entry which is preliminary data.</text>
</comment>
<dbReference type="PANTHER" id="PTHR32063">
    <property type="match status" value="1"/>
</dbReference>
<dbReference type="PANTHER" id="PTHR32063:SF19">
    <property type="entry name" value="CATION EFFLUX SYSTEM PROTEIN CUSA"/>
    <property type="match status" value="1"/>
</dbReference>
<dbReference type="GO" id="GO:0005886">
    <property type="term" value="C:plasma membrane"/>
    <property type="evidence" value="ECO:0007669"/>
    <property type="project" value="TreeGrafter"/>
</dbReference>
<dbReference type="SUPFAM" id="SSF82693">
    <property type="entry name" value="Multidrug efflux transporter AcrB pore domain, PN1, PN2, PC1 and PC2 subdomains"/>
    <property type="match status" value="1"/>
</dbReference>
<feature type="non-terminal residue" evidence="1">
    <location>
        <position position="174"/>
    </location>
</feature>
<dbReference type="Gene3D" id="1.20.1640.10">
    <property type="entry name" value="Multidrug efflux transporter AcrB transmembrane domain"/>
    <property type="match status" value="1"/>
</dbReference>
<reference evidence="1" key="1">
    <citation type="submission" date="2013-08" db="EMBL/GenBank/DDBJ databases">
        <authorList>
            <person name="Mendez C."/>
            <person name="Richter M."/>
            <person name="Ferrer M."/>
            <person name="Sanchez J."/>
        </authorList>
    </citation>
    <scope>NUCLEOTIDE SEQUENCE</scope>
</reference>